<feature type="region of interest" description="Disordered" evidence="1">
    <location>
        <begin position="99"/>
        <end position="132"/>
    </location>
</feature>
<evidence type="ECO:0000313" key="4">
    <source>
        <dbReference type="WBParaSite" id="GPUH_0001870301-mRNA-1"/>
    </source>
</evidence>
<evidence type="ECO:0000313" key="3">
    <source>
        <dbReference type="Proteomes" id="UP000271098"/>
    </source>
</evidence>
<keyword evidence="3" id="KW-1185">Reference proteome</keyword>
<evidence type="ECO:0000256" key="1">
    <source>
        <dbReference type="SAM" id="MobiDB-lite"/>
    </source>
</evidence>
<feature type="region of interest" description="Disordered" evidence="1">
    <location>
        <begin position="47"/>
        <end position="72"/>
    </location>
</feature>
<gene>
    <name evidence="2" type="ORF">GPUH_LOCUS18678</name>
</gene>
<dbReference type="OrthoDB" id="5816471at2759"/>
<dbReference type="AlphaFoldDB" id="A0A183ECI7"/>
<name>A0A183ECI7_9BILA</name>
<dbReference type="WBParaSite" id="GPUH_0001870301-mRNA-1">
    <property type="protein sequence ID" value="GPUH_0001870301-mRNA-1"/>
    <property type="gene ID" value="GPUH_0001870301"/>
</dbReference>
<organism evidence="4">
    <name type="scientific">Gongylonema pulchrum</name>
    <dbReference type="NCBI Taxonomy" id="637853"/>
    <lineage>
        <taxon>Eukaryota</taxon>
        <taxon>Metazoa</taxon>
        <taxon>Ecdysozoa</taxon>
        <taxon>Nematoda</taxon>
        <taxon>Chromadorea</taxon>
        <taxon>Rhabditida</taxon>
        <taxon>Spirurina</taxon>
        <taxon>Spiruromorpha</taxon>
        <taxon>Spiruroidea</taxon>
        <taxon>Gongylonematidae</taxon>
        <taxon>Gongylonema</taxon>
    </lineage>
</organism>
<dbReference type="Proteomes" id="UP000271098">
    <property type="component" value="Unassembled WGS sequence"/>
</dbReference>
<dbReference type="EMBL" id="UYRT01087161">
    <property type="protein sequence ID" value="VDN32244.1"/>
    <property type="molecule type" value="Genomic_DNA"/>
</dbReference>
<reference evidence="4" key="1">
    <citation type="submission" date="2016-06" db="UniProtKB">
        <authorList>
            <consortium name="WormBaseParasite"/>
        </authorList>
    </citation>
    <scope>IDENTIFICATION</scope>
</reference>
<feature type="region of interest" description="Disordered" evidence="1">
    <location>
        <begin position="1"/>
        <end position="23"/>
    </location>
</feature>
<evidence type="ECO:0000313" key="2">
    <source>
        <dbReference type="EMBL" id="VDN32244.1"/>
    </source>
</evidence>
<sequence length="132" mass="14523">MDNASVYGTEDCRPVSGVSPAPRAKRAMTLDEIIELAKRKASTNDYCIPAAPSEQDVSGGRAHEPELPVEQPATPVIEMIKVNNDLYNDNWSYVGQLMEPDSDHAFGDPPSSLEEDENTLDQIIRITKPPNK</sequence>
<accession>A0A183ECI7</accession>
<proteinExistence type="predicted"/>
<protein>
    <submittedName>
        <fullName evidence="4">SH3 domain-containing protein</fullName>
    </submittedName>
</protein>
<reference evidence="2 3" key="2">
    <citation type="submission" date="2018-11" db="EMBL/GenBank/DDBJ databases">
        <authorList>
            <consortium name="Pathogen Informatics"/>
        </authorList>
    </citation>
    <scope>NUCLEOTIDE SEQUENCE [LARGE SCALE GENOMIC DNA]</scope>
</reference>